<organism evidence="2 3">
    <name type="scientific">Aegilops tauschii subsp. strangulata</name>
    <name type="common">Goatgrass</name>
    <dbReference type="NCBI Taxonomy" id="200361"/>
    <lineage>
        <taxon>Eukaryota</taxon>
        <taxon>Viridiplantae</taxon>
        <taxon>Streptophyta</taxon>
        <taxon>Embryophyta</taxon>
        <taxon>Tracheophyta</taxon>
        <taxon>Spermatophyta</taxon>
        <taxon>Magnoliopsida</taxon>
        <taxon>Liliopsida</taxon>
        <taxon>Poales</taxon>
        <taxon>Poaceae</taxon>
        <taxon>BOP clade</taxon>
        <taxon>Pooideae</taxon>
        <taxon>Triticodae</taxon>
        <taxon>Triticeae</taxon>
        <taxon>Triticinae</taxon>
        <taxon>Aegilops</taxon>
    </lineage>
</organism>
<proteinExistence type="predicted"/>
<feature type="region of interest" description="Disordered" evidence="1">
    <location>
        <begin position="355"/>
        <end position="381"/>
    </location>
</feature>
<evidence type="ECO:0000256" key="1">
    <source>
        <dbReference type="SAM" id="MobiDB-lite"/>
    </source>
</evidence>
<name>A0A453I9L5_AEGTS</name>
<dbReference type="EnsemblPlants" id="AET4Gv20494800.3">
    <property type="protein sequence ID" value="AET4Gv20494800.3"/>
    <property type="gene ID" value="AET4Gv20494800"/>
</dbReference>
<reference evidence="2" key="3">
    <citation type="journal article" date="2017" name="Nature">
        <title>Genome sequence of the progenitor of the wheat D genome Aegilops tauschii.</title>
        <authorList>
            <person name="Luo M.C."/>
            <person name="Gu Y.Q."/>
            <person name="Puiu D."/>
            <person name="Wang H."/>
            <person name="Twardziok S.O."/>
            <person name="Deal K.R."/>
            <person name="Huo N."/>
            <person name="Zhu T."/>
            <person name="Wang L."/>
            <person name="Wang Y."/>
            <person name="McGuire P.E."/>
            <person name="Liu S."/>
            <person name="Long H."/>
            <person name="Ramasamy R.K."/>
            <person name="Rodriguez J.C."/>
            <person name="Van S.L."/>
            <person name="Yuan L."/>
            <person name="Wang Z."/>
            <person name="Xia Z."/>
            <person name="Xiao L."/>
            <person name="Anderson O.D."/>
            <person name="Ouyang S."/>
            <person name="Liang Y."/>
            <person name="Zimin A.V."/>
            <person name="Pertea G."/>
            <person name="Qi P."/>
            <person name="Bennetzen J.L."/>
            <person name="Dai X."/>
            <person name="Dawson M.W."/>
            <person name="Muller H.G."/>
            <person name="Kugler K."/>
            <person name="Rivarola-Duarte L."/>
            <person name="Spannagl M."/>
            <person name="Mayer K.F.X."/>
            <person name="Lu F.H."/>
            <person name="Bevan M.W."/>
            <person name="Leroy P."/>
            <person name="Li P."/>
            <person name="You F.M."/>
            <person name="Sun Q."/>
            <person name="Liu Z."/>
            <person name="Lyons E."/>
            <person name="Wicker T."/>
            <person name="Salzberg S.L."/>
            <person name="Devos K.M."/>
            <person name="Dvorak J."/>
        </authorList>
    </citation>
    <scope>NUCLEOTIDE SEQUENCE [LARGE SCALE GENOMIC DNA]</scope>
    <source>
        <strain evidence="2">cv. AL8/78</strain>
    </source>
</reference>
<keyword evidence="3" id="KW-1185">Reference proteome</keyword>
<reference evidence="2" key="5">
    <citation type="journal article" date="2021" name="G3 (Bethesda)">
        <title>Aegilops tauschii genome assembly Aet v5.0 features greater sequence contiguity and improved annotation.</title>
        <authorList>
            <person name="Wang L."/>
            <person name="Zhu T."/>
            <person name="Rodriguez J.C."/>
            <person name="Deal K.R."/>
            <person name="Dubcovsky J."/>
            <person name="McGuire P.E."/>
            <person name="Lux T."/>
            <person name="Spannagl M."/>
            <person name="Mayer K.F.X."/>
            <person name="Baldrich P."/>
            <person name="Meyers B.C."/>
            <person name="Huo N."/>
            <person name="Gu Y.Q."/>
            <person name="Zhou H."/>
            <person name="Devos K.M."/>
            <person name="Bennetzen J.L."/>
            <person name="Unver T."/>
            <person name="Budak H."/>
            <person name="Gulick P.J."/>
            <person name="Galiba G."/>
            <person name="Kalapos B."/>
            <person name="Nelson D.R."/>
            <person name="Li P."/>
            <person name="You F.M."/>
            <person name="Luo M.C."/>
            <person name="Dvorak J."/>
        </authorList>
    </citation>
    <scope>NUCLEOTIDE SEQUENCE [LARGE SCALE GENOMIC DNA]</scope>
    <source>
        <strain evidence="2">cv. AL8/78</strain>
    </source>
</reference>
<dbReference type="PANTHER" id="PTHR33085:SF42">
    <property type="entry name" value="DUF1618 DOMAIN-CONTAINING PROTEIN"/>
    <property type="match status" value="1"/>
</dbReference>
<dbReference type="Gramene" id="AET4Gv20494800.3">
    <property type="protein sequence ID" value="AET4Gv20494800.3"/>
    <property type="gene ID" value="AET4Gv20494800"/>
</dbReference>
<dbReference type="InterPro" id="IPR012871">
    <property type="entry name" value="DUF1668_ORYSA"/>
</dbReference>
<dbReference type="Pfam" id="PF07893">
    <property type="entry name" value="DUF1668"/>
    <property type="match status" value="1"/>
</dbReference>
<evidence type="ECO:0000313" key="3">
    <source>
        <dbReference type="Proteomes" id="UP000015105"/>
    </source>
</evidence>
<dbReference type="PANTHER" id="PTHR33085">
    <property type="entry name" value="OS12G0113100 PROTEIN-RELATED"/>
    <property type="match status" value="1"/>
</dbReference>
<accession>A0A453I9L5</accession>
<dbReference type="AlphaFoldDB" id="A0A453I9L5"/>
<sequence length="453" mass="50983">MATPLKGVEGTRVSLSGSTRKRRKHYLYLVFDDWAYGYSIRRINLFPDSRRRKQTAFSARADVQCLPPALFRLEAAHGSLEYFASAFGTRILAMHTRDPGGKRLLAGTFVPMLDVSSLSMTFCPGQEYPINPIYLSAGNKLFCLSEASFEMLQWEPLCPPPLGRRRKKEWSWQRLEDPPFRKYMVTSYAVDVNPEACTFLVSTKYGTFSYHTARNRWSQVGSWVLPFDGRGHFNTHLVAFVGLSKHKHTLGQLYSCQFNAGGDPTIKLGKEKLFSQDPTERHVGATLVYLGPVYMEQDFTGRTKFCLVECVAIEGDGAGQELKEERDVSRSGYSADQEVKVEADVADQEVKEEADVAGQGLQEGRDVSQSGYSADQELKEEADVADQSAVQEFNEQRDAWPPGCSLYRLTTFSLSYDNKGDLTTANSHRVQYYKVPEAITKSYLVEDPVAFCM</sequence>
<reference evidence="3" key="1">
    <citation type="journal article" date="2014" name="Science">
        <title>Ancient hybridizations among the ancestral genomes of bread wheat.</title>
        <authorList>
            <consortium name="International Wheat Genome Sequencing Consortium,"/>
            <person name="Marcussen T."/>
            <person name="Sandve S.R."/>
            <person name="Heier L."/>
            <person name="Spannagl M."/>
            <person name="Pfeifer M."/>
            <person name="Jakobsen K.S."/>
            <person name="Wulff B.B."/>
            <person name="Steuernagel B."/>
            <person name="Mayer K.F."/>
            <person name="Olsen O.A."/>
        </authorList>
    </citation>
    <scope>NUCLEOTIDE SEQUENCE [LARGE SCALE GENOMIC DNA]</scope>
    <source>
        <strain evidence="3">cv. AL8/78</strain>
    </source>
</reference>
<evidence type="ECO:0000313" key="2">
    <source>
        <dbReference type="EnsemblPlants" id="AET4Gv20494800.3"/>
    </source>
</evidence>
<dbReference type="Proteomes" id="UP000015105">
    <property type="component" value="Chromosome 4D"/>
</dbReference>
<protein>
    <submittedName>
        <fullName evidence="2">Uncharacterized protein</fullName>
    </submittedName>
</protein>
<reference evidence="2" key="4">
    <citation type="submission" date="2019-03" db="UniProtKB">
        <authorList>
            <consortium name="EnsemblPlants"/>
        </authorList>
    </citation>
    <scope>IDENTIFICATION</scope>
</reference>
<reference evidence="3" key="2">
    <citation type="journal article" date="2017" name="Nat. Plants">
        <title>The Aegilops tauschii genome reveals multiple impacts of transposons.</title>
        <authorList>
            <person name="Zhao G."/>
            <person name="Zou C."/>
            <person name="Li K."/>
            <person name="Wang K."/>
            <person name="Li T."/>
            <person name="Gao L."/>
            <person name="Zhang X."/>
            <person name="Wang H."/>
            <person name="Yang Z."/>
            <person name="Liu X."/>
            <person name="Jiang W."/>
            <person name="Mao L."/>
            <person name="Kong X."/>
            <person name="Jiao Y."/>
            <person name="Jia J."/>
        </authorList>
    </citation>
    <scope>NUCLEOTIDE SEQUENCE [LARGE SCALE GENOMIC DNA]</scope>
    <source>
        <strain evidence="3">cv. AL8/78</strain>
    </source>
</reference>